<evidence type="ECO:0000313" key="7">
    <source>
        <dbReference type="EMBL" id="RDB35538.1"/>
    </source>
</evidence>
<protein>
    <recommendedName>
        <fullName evidence="6">Succinylglutamate desuccinylase/Aspartoacylase catalytic domain-containing protein</fullName>
    </recommendedName>
</protein>
<evidence type="ECO:0000256" key="2">
    <source>
        <dbReference type="ARBA" id="ARBA00022723"/>
    </source>
</evidence>
<dbReference type="InterPro" id="IPR050178">
    <property type="entry name" value="AspA/AstE_fam"/>
</dbReference>
<evidence type="ECO:0000256" key="1">
    <source>
        <dbReference type="ARBA" id="ARBA00001947"/>
    </source>
</evidence>
<dbReference type="SUPFAM" id="SSF53187">
    <property type="entry name" value="Zn-dependent exopeptidases"/>
    <property type="match status" value="1"/>
</dbReference>
<organism evidence="7 8">
    <name type="scientific">Spirobacillus cienkowskii</name>
    <dbReference type="NCBI Taxonomy" id="495820"/>
    <lineage>
        <taxon>Bacteria</taxon>
        <taxon>Pseudomonadati</taxon>
        <taxon>Bdellovibrionota</taxon>
        <taxon>Oligoflexia</taxon>
        <taxon>Silvanigrellales</taxon>
        <taxon>Spirobacillus</taxon>
    </lineage>
</organism>
<keyword evidence="5" id="KW-1133">Transmembrane helix</keyword>
<evidence type="ECO:0000259" key="6">
    <source>
        <dbReference type="Pfam" id="PF24827"/>
    </source>
</evidence>
<keyword evidence="2" id="KW-0479">Metal-binding</keyword>
<comment type="cofactor">
    <cofactor evidence="1">
        <name>Zn(2+)</name>
        <dbReference type="ChEBI" id="CHEBI:29105"/>
    </cofactor>
</comment>
<evidence type="ECO:0000256" key="4">
    <source>
        <dbReference type="ARBA" id="ARBA00022833"/>
    </source>
</evidence>
<keyword evidence="3" id="KW-0378">Hydrolase</keyword>
<dbReference type="PANTHER" id="PTHR15162:SF7">
    <property type="entry name" value="SUCCINYLGLUTAMATE DESUCCINYLASE"/>
    <property type="match status" value="1"/>
</dbReference>
<sequence>MNDSRVNKLVRSSRFFVSINILTTGVSVNNYFLALDKYLKKFNSFENNFKGKIPHSITINFNKHPGHIVFSSMIHGNEVGSLPAIIKCIELLESQKIKFGGKVTFLLGNVAAAQQRKRFLEDDLNRCFEQNNNGTQSLSLEKNRAQEIQLCLNEANVFIDFHQTIMPCLKPFYIFEMDKLCYFWARATGVANIFVTRKKGWRFSAAGMCSDEYVRQRGNIGFTVELGEQGFSYQSEQYALQIMKRALRLIDQVYQFRFSIEKLSKKNDDFKFLMITHREPFLVPEQKLINGLINLQYIKKGMLLGVKNNNSPLVSSFDGYILFPKYPERNADEQALPPLPGEIFVIAEELKEHPLSWR</sequence>
<dbReference type="GO" id="GO:0046872">
    <property type="term" value="F:metal ion binding"/>
    <property type="evidence" value="ECO:0007669"/>
    <property type="project" value="UniProtKB-KW"/>
</dbReference>
<keyword evidence="4" id="KW-0862">Zinc</keyword>
<comment type="caution">
    <text evidence="7">The sequence shown here is derived from an EMBL/GenBank/DDBJ whole genome shotgun (WGS) entry which is preliminary data.</text>
</comment>
<dbReference type="EMBL" id="QOVW01000082">
    <property type="protein sequence ID" value="RDB35538.1"/>
    <property type="molecule type" value="Genomic_DNA"/>
</dbReference>
<dbReference type="InterPro" id="IPR055438">
    <property type="entry name" value="AstE_AspA_cat"/>
</dbReference>
<dbReference type="GO" id="GO:0016788">
    <property type="term" value="F:hydrolase activity, acting on ester bonds"/>
    <property type="evidence" value="ECO:0007669"/>
    <property type="project" value="InterPro"/>
</dbReference>
<evidence type="ECO:0000256" key="5">
    <source>
        <dbReference type="SAM" id="Phobius"/>
    </source>
</evidence>
<evidence type="ECO:0000256" key="3">
    <source>
        <dbReference type="ARBA" id="ARBA00022801"/>
    </source>
</evidence>
<reference evidence="7" key="1">
    <citation type="submission" date="2018-04" db="EMBL/GenBank/DDBJ databases">
        <title>Draft genome sequence of the Candidatus Spirobacillus cienkowskii, a pathogen of freshwater Daphnia species, reconstructed from hemolymph metagenomic reads.</title>
        <authorList>
            <person name="Bresciani L."/>
            <person name="Lemos L.N."/>
            <person name="Wale N."/>
            <person name="Lin J.Y."/>
            <person name="Fernandes G.R."/>
            <person name="Duffy M.A."/>
            <person name="Rodrigues J.M."/>
        </authorList>
    </citation>
    <scope>NUCLEOTIDE SEQUENCE [LARGE SCALE GENOMIC DNA]</scope>
    <source>
        <strain evidence="7">Binning01</strain>
    </source>
</reference>
<gene>
    <name evidence="7" type="ORF">DCC88_09610</name>
</gene>
<accession>A0A369KNW0</accession>
<keyword evidence="8" id="KW-1185">Reference proteome</keyword>
<keyword evidence="5" id="KW-0472">Membrane</keyword>
<dbReference type="Pfam" id="PF24827">
    <property type="entry name" value="AstE_AspA_cat"/>
    <property type="match status" value="1"/>
</dbReference>
<dbReference type="PANTHER" id="PTHR15162">
    <property type="entry name" value="ASPARTOACYLASE"/>
    <property type="match status" value="1"/>
</dbReference>
<dbReference type="GO" id="GO:0005829">
    <property type="term" value="C:cytosol"/>
    <property type="evidence" value="ECO:0007669"/>
    <property type="project" value="TreeGrafter"/>
</dbReference>
<evidence type="ECO:0000313" key="8">
    <source>
        <dbReference type="Proteomes" id="UP000253934"/>
    </source>
</evidence>
<feature type="domain" description="Succinylglutamate desuccinylase/Aspartoacylase catalytic" evidence="6">
    <location>
        <begin position="71"/>
        <end position="250"/>
    </location>
</feature>
<dbReference type="Gene3D" id="3.40.630.10">
    <property type="entry name" value="Zn peptidases"/>
    <property type="match status" value="1"/>
</dbReference>
<name>A0A369KNW0_9BACT</name>
<proteinExistence type="predicted"/>
<dbReference type="Proteomes" id="UP000253934">
    <property type="component" value="Unassembled WGS sequence"/>
</dbReference>
<keyword evidence="5" id="KW-0812">Transmembrane</keyword>
<dbReference type="AlphaFoldDB" id="A0A369KNW0"/>
<feature type="transmembrane region" description="Helical" evidence="5">
    <location>
        <begin position="15"/>
        <end position="35"/>
    </location>
</feature>